<name>A0A0F9D4W7_9ZZZZ</name>
<protein>
    <submittedName>
        <fullName evidence="1">Uncharacterized protein</fullName>
    </submittedName>
</protein>
<sequence length="56" mass="6806">MQVITSRESEAIATVVRYLYRDEEKHWEELNKPKKHIFHSLRALHWLAYGKRAKKL</sequence>
<evidence type="ECO:0000313" key="1">
    <source>
        <dbReference type="EMBL" id="KKL56748.1"/>
    </source>
</evidence>
<gene>
    <name evidence="1" type="ORF">LCGC14_2242340</name>
</gene>
<reference evidence="1" key="1">
    <citation type="journal article" date="2015" name="Nature">
        <title>Complex archaea that bridge the gap between prokaryotes and eukaryotes.</title>
        <authorList>
            <person name="Spang A."/>
            <person name="Saw J.H."/>
            <person name="Jorgensen S.L."/>
            <person name="Zaremba-Niedzwiedzka K."/>
            <person name="Martijn J."/>
            <person name="Lind A.E."/>
            <person name="van Eijk R."/>
            <person name="Schleper C."/>
            <person name="Guy L."/>
            <person name="Ettema T.J."/>
        </authorList>
    </citation>
    <scope>NUCLEOTIDE SEQUENCE</scope>
</reference>
<organism evidence="1">
    <name type="scientific">marine sediment metagenome</name>
    <dbReference type="NCBI Taxonomy" id="412755"/>
    <lineage>
        <taxon>unclassified sequences</taxon>
        <taxon>metagenomes</taxon>
        <taxon>ecological metagenomes</taxon>
    </lineage>
</organism>
<accession>A0A0F9D4W7</accession>
<dbReference type="EMBL" id="LAZR01030392">
    <property type="protein sequence ID" value="KKL56748.1"/>
    <property type="molecule type" value="Genomic_DNA"/>
</dbReference>
<proteinExistence type="predicted"/>
<comment type="caution">
    <text evidence="1">The sequence shown here is derived from an EMBL/GenBank/DDBJ whole genome shotgun (WGS) entry which is preliminary data.</text>
</comment>
<dbReference type="AlphaFoldDB" id="A0A0F9D4W7"/>